<dbReference type="EMBL" id="CYXR01000009">
    <property type="protein sequence ID" value="CUM92090.1"/>
    <property type="molecule type" value="Genomic_DNA"/>
</dbReference>
<keyword evidence="1" id="KW-0808">Transferase</keyword>
<keyword evidence="1" id="KW-0328">Glycosyltransferase</keyword>
<sequence length="609" mass="71594">MELKLQSILFPDKEEYTDNADLFYKGGLGIRDAEEKCFVFSKYSTCDFGAYLNAFSMKKWKKHTKIGKTVLKLEIKGDFELVLSGYHRIENSAKRNVLLKKEYHCDQKKEIIVEIPSNKDTLIAFELRMYSECCVYGGGYYAEVNESDFNEVRLSIATTTFKKEDFIRKNVKMIKDEILTQDDIIGKNVYLHIVDNDEGRVLSAEEFEGPHIYYHRNKNVGGSGGFTRGMIESIRQKPKATHVLLMDDDVVVLSESIKRTYLLLLLAKEKYKDYIISGAMLCYEEMDVFHEDVGFLGADGGQNSSKGHGKIVEMAEMLQKEEAKTKKADSYAGWWYCCVPVTMIEKNGFALPLFIRVDDTEFSFRNNAKFITMNGICVWHMGFTLKFNYFMEYYQVFRNFLIEEACNPSRNRRERIWKRFNGMFLTEILRFNYDAAEIIVDAIRDYLKGPAFIEAEKCQERLKTMSAKNANMADLAEFDEYGVDIDSIYQTDHRSLKDTILYRLTFNGQLFWPKKWLRKGPAAVAHDWFYNPQRQCLVDSVIAINPNAYTAEIRYLDKKKFRQVMKYYLETVKRYKKIHKEVDKAYYNRRKYLTSYKFWKEYLELEKYQ</sequence>
<dbReference type="AlphaFoldDB" id="A0A173SPC8"/>
<evidence type="ECO:0000313" key="2">
    <source>
        <dbReference type="Proteomes" id="UP000095727"/>
    </source>
</evidence>
<dbReference type="RefSeq" id="WP_055156528.1">
    <property type="nucleotide sequence ID" value="NZ_CYXR01000009.1"/>
</dbReference>
<dbReference type="SUPFAM" id="SSF53448">
    <property type="entry name" value="Nucleotide-diphospho-sugar transferases"/>
    <property type="match status" value="1"/>
</dbReference>
<organism evidence="1 2">
    <name type="scientific">Coprococcus comes</name>
    <dbReference type="NCBI Taxonomy" id="410072"/>
    <lineage>
        <taxon>Bacteria</taxon>
        <taxon>Bacillati</taxon>
        <taxon>Bacillota</taxon>
        <taxon>Clostridia</taxon>
        <taxon>Lachnospirales</taxon>
        <taxon>Lachnospiraceae</taxon>
        <taxon>Coprococcus</taxon>
    </lineage>
</organism>
<gene>
    <name evidence="1" type="primary">glfT2_1</name>
    <name evidence="1" type="ORF">ERS852574_01588</name>
</gene>
<dbReference type="InterPro" id="IPR029044">
    <property type="entry name" value="Nucleotide-diphossugar_trans"/>
</dbReference>
<proteinExistence type="predicted"/>
<accession>A0A173SPC8</accession>
<evidence type="ECO:0000313" key="1">
    <source>
        <dbReference type="EMBL" id="CUM92090.1"/>
    </source>
</evidence>
<protein>
    <submittedName>
        <fullName evidence="1">UDP-galactofuranosyl transferase GlfT2</fullName>
        <ecNumber evidence="1">2.4.1.-</ecNumber>
    </submittedName>
</protein>
<dbReference type="Proteomes" id="UP000095727">
    <property type="component" value="Unassembled WGS sequence"/>
</dbReference>
<dbReference type="EC" id="2.4.1.-" evidence="1"/>
<dbReference type="Gene3D" id="3.90.550.60">
    <property type="match status" value="1"/>
</dbReference>
<name>A0A173SPC8_9FIRM</name>
<dbReference type="GO" id="GO:0016757">
    <property type="term" value="F:glycosyltransferase activity"/>
    <property type="evidence" value="ECO:0007669"/>
    <property type="project" value="UniProtKB-KW"/>
</dbReference>
<reference evidence="1 2" key="1">
    <citation type="submission" date="2015-09" db="EMBL/GenBank/DDBJ databases">
        <authorList>
            <consortium name="Pathogen Informatics"/>
        </authorList>
    </citation>
    <scope>NUCLEOTIDE SEQUENCE [LARGE SCALE GENOMIC DNA]</scope>
    <source>
        <strain evidence="1 2">2789STDY5834962</strain>
    </source>
</reference>